<comment type="caution">
    <text evidence="2">The sequence shown here is derived from an EMBL/GenBank/DDBJ whole genome shotgun (WGS) entry which is preliminary data.</text>
</comment>
<feature type="signal peptide" evidence="1">
    <location>
        <begin position="1"/>
        <end position="22"/>
    </location>
</feature>
<reference evidence="3" key="1">
    <citation type="submission" date="2023-08" db="EMBL/GenBank/DDBJ databases">
        <title>WGS of pathogenic bacterial species, Los Angeles County Public Health Laboratories.</title>
        <authorList>
            <person name="Garrigues J.M."/>
            <person name="Green N.M."/>
        </authorList>
    </citation>
    <scope>NUCLEOTIDE SEQUENCE</scope>
    <source>
        <strain evidence="3">LACPHL-BACT-2023-00068</strain>
    </source>
</reference>
<dbReference type="AlphaFoldDB" id="A0AAI9DQ94"/>
<dbReference type="Proteomes" id="UP001236270">
    <property type="component" value="Unassembled WGS sequence"/>
</dbReference>
<gene>
    <name evidence="2" type="ORF">QEG54_004552</name>
    <name evidence="3" type="ORF">RBJ30_09885</name>
</gene>
<sequence length="227" mass="23178">MQLMKIALIAAALAAAAGSAVAQDSVDIKVIGHIVPAGCTPSVSDGAVFDYGTIPASEVVHGTDDYTILAQKDLSFVLTCDASTRVALRTFDARAGSAVVPVGKVLLGVPVASNTPVFGLGTAEGKKIGGYVSIIKEVTADDNTAVGYLHSADSGKTWVSRPNLDLGQASLPQHLVTVSSPGVKAPLAVKSFSGTISIQAVVNKASELNLAHVINLDGQATIQVVYL</sequence>
<feature type="chain" id="PRO_5043281189" evidence="1">
    <location>
        <begin position="23"/>
        <end position="227"/>
    </location>
</feature>
<dbReference type="Pfam" id="PF06551">
    <property type="entry name" value="DUF1120"/>
    <property type="match status" value="1"/>
</dbReference>
<organism evidence="2">
    <name type="scientific">Pluralibacter gergoviae</name>
    <name type="common">Enterobacter gergoviae</name>
    <dbReference type="NCBI Taxonomy" id="61647"/>
    <lineage>
        <taxon>Bacteria</taxon>
        <taxon>Pseudomonadati</taxon>
        <taxon>Pseudomonadota</taxon>
        <taxon>Gammaproteobacteria</taxon>
        <taxon>Enterobacterales</taxon>
        <taxon>Enterobacteriaceae</taxon>
        <taxon>Pluralibacter</taxon>
    </lineage>
</organism>
<dbReference type="EMBL" id="ABLOKC030000034">
    <property type="protein sequence ID" value="EML1473740.1"/>
    <property type="molecule type" value="Genomic_DNA"/>
</dbReference>
<proteinExistence type="predicted"/>
<accession>A0AAI9DQ94</accession>
<keyword evidence="1" id="KW-0732">Signal</keyword>
<dbReference type="InterPro" id="IPR010546">
    <property type="entry name" value="DUF1120"/>
</dbReference>
<evidence type="ECO:0000256" key="1">
    <source>
        <dbReference type="SAM" id="SignalP"/>
    </source>
</evidence>
<protein>
    <submittedName>
        <fullName evidence="2">DUF1120 domain-containing protein</fullName>
    </submittedName>
</protein>
<name>A0AAI9DQ94_PLUGE</name>
<evidence type="ECO:0000313" key="3">
    <source>
        <dbReference type="EMBL" id="MDQ2309411.1"/>
    </source>
</evidence>
<dbReference type="GeneID" id="61385414"/>
<dbReference type="RefSeq" id="WP_080732664.1">
    <property type="nucleotide sequence ID" value="NZ_CBCSIS010000005.1"/>
</dbReference>
<reference evidence="2" key="2">
    <citation type="submission" date="2024-02" db="EMBL/GenBank/DDBJ databases">
        <authorList>
            <consortium name="Clinical and Environmental Microbiology Branch: Whole genome sequencing antimicrobial resistance pathogens in the healthcare setting"/>
        </authorList>
    </citation>
    <scope>NUCLEOTIDE SEQUENCE</scope>
    <source>
        <strain evidence="2">2021DK-00143</strain>
    </source>
</reference>
<evidence type="ECO:0000313" key="2">
    <source>
        <dbReference type="EMBL" id="EML1473740.1"/>
    </source>
</evidence>
<dbReference type="EMBL" id="JAVDNV010000006">
    <property type="protein sequence ID" value="MDQ2309411.1"/>
    <property type="molecule type" value="Genomic_DNA"/>
</dbReference>